<keyword evidence="2" id="KW-0560">Oxidoreductase</keyword>
<sequence length="270" mass="31132">MLAKFLAAFLTLVYRIRQEAFNVWCFLCLYSLGAVYMIVEFNRKWELFWRVVHLDVHKDLPSNLNGFVCVLTGGSRGIGLHVTKTLLEKGCHVIVASSVKTGEAIERVKKRILSKVDQNNGKLEVWHLDLSSMDSSKLAQIMFTYSLHELVKASKQSEYLTVNCLHPGVAQTELYEHVWWVNWFPTLPKHLFRSAEEGAETVLYTALSEKMESIGGKYLEDCEIKHSSAYSYNDSKRTLLWRKTIEMLSPWLPESTYVPLFTDTQHFTNE</sequence>
<evidence type="ECO:0000313" key="5">
    <source>
        <dbReference type="Proteomes" id="UP000288716"/>
    </source>
</evidence>
<dbReference type="PANTHER" id="PTHR24320:SF264">
    <property type="entry name" value="DEHYDROGENASE_REDUCTASE SDR FAMILY MEMBER ON CHROMOSOME X"/>
    <property type="match status" value="1"/>
</dbReference>
<dbReference type="OrthoDB" id="191139at2759"/>
<dbReference type="EMBL" id="NCKV01001161">
    <property type="protein sequence ID" value="RWS28906.1"/>
    <property type="molecule type" value="Genomic_DNA"/>
</dbReference>
<comment type="caution">
    <text evidence="4">The sequence shown here is derived from an EMBL/GenBank/DDBJ whole genome shotgun (WGS) entry which is preliminary data.</text>
</comment>
<accession>A0A443SN06</accession>
<dbReference type="Gene3D" id="3.40.50.720">
    <property type="entry name" value="NAD(P)-binding Rossmann-like Domain"/>
    <property type="match status" value="2"/>
</dbReference>
<keyword evidence="3" id="KW-0472">Membrane</keyword>
<proteinExistence type="inferred from homology"/>
<evidence type="ECO:0000256" key="1">
    <source>
        <dbReference type="ARBA" id="ARBA00006484"/>
    </source>
</evidence>
<evidence type="ECO:0000256" key="2">
    <source>
        <dbReference type="ARBA" id="ARBA00023002"/>
    </source>
</evidence>
<keyword evidence="3" id="KW-0812">Transmembrane</keyword>
<keyword evidence="5" id="KW-1185">Reference proteome</keyword>
<feature type="transmembrane region" description="Helical" evidence="3">
    <location>
        <begin position="20"/>
        <end position="39"/>
    </location>
</feature>
<dbReference type="SUPFAM" id="SSF51735">
    <property type="entry name" value="NAD(P)-binding Rossmann-fold domains"/>
    <property type="match status" value="1"/>
</dbReference>
<reference evidence="4 5" key="1">
    <citation type="journal article" date="2018" name="Gigascience">
        <title>Genomes of trombidid mites reveal novel predicted allergens and laterally-transferred genes associated with secondary metabolism.</title>
        <authorList>
            <person name="Dong X."/>
            <person name="Chaisiri K."/>
            <person name="Xia D."/>
            <person name="Armstrong S.D."/>
            <person name="Fang Y."/>
            <person name="Donnelly M.J."/>
            <person name="Kadowaki T."/>
            <person name="McGarry J.W."/>
            <person name="Darby A.C."/>
            <person name="Makepeace B.L."/>
        </authorList>
    </citation>
    <scope>NUCLEOTIDE SEQUENCE [LARGE SCALE GENOMIC DNA]</scope>
    <source>
        <strain evidence="4">UoL-UT</strain>
    </source>
</reference>
<dbReference type="Pfam" id="PF00106">
    <property type="entry name" value="adh_short"/>
    <property type="match status" value="1"/>
</dbReference>
<organism evidence="4 5">
    <name type="scientific">Leptotrombidium deliense</name>
    <dbReference type="NCBI Taxonomy" id="299467"/>
    <lineage>
        <taxon>Eukaryota</taxon>
        <taxon>Metazoa</taxon>
        <taxon>Ecdysozoa</taxon>
        <taxon>Arthropoda</taxon>
        <taxon>Chelicerata</taxon>
        <taxon>Arachnida</taxon>
        <taxon>Acari</taxon>
        <taxon>Acariformes</taxon>
        <taxon>Trombidiformes</taxon>
        <taxon>Prostigmata</taxon>
        <taxon>Anystina</taxon>
        <taxon>Parasitengona</taxon>
        <taxon>Trombiculoidea</taxon>
        <taxon>Trombiculidae</taxon>
        <taxon>Leptotrombidium</taxon>
    </lineage>
</organism>
<keyword evidence="3" id="KW-1133">Transmembrane helix</keyword>
<gene>
    <name evidence="4" type="ORF">B4U80_11581</name>
</gene>
<dbReference type="InterPro" id="IPR036291">
    <property type="entry name" value="NAD(P)-bd_dom_sf"/>
</dbReference>
<name>A0A443SN06_9ACAR</name>
<comment type="similarity">
    <text evidence="1">Belongs to the short-chain dehydrogenases/reductases (SDR) family.</text>
</comment>
<dbReference type="GO" id="GO:0016491">
    <property type="term" value="F:oxidoreductase activity"/>
    <property type="evidence" value="ECO:0007669"/>
    <property type="project" value="UniProtKB-KW"/>
</dbReference>
<dbReference type="PANTHER" id="PTHR24320">
    <property type="entry name" value="RETINOL DEHYDROGENASE"/>
    <property type="match status" value="1"/>
</dbReference>
<protein>
    <submittedName>
        <fullName evidence="4">Dehydrogenase/reductase SDR family member on chromosome X-like protein</fullName>
    </submittedName>
</protein>
<dbReference type="Proteomes" id="UP000288716">
    <property type="component" value="Unassembled WGS sequence"/>
</dbReference>
<dbReference type="VEuPathDB" id="VectorBase:LDEU003137"/>
<dbReference type="InterPro" id="IPR002347">
    <property type="entry name" value="SDR_fam"/>
</dbReference>
<evidence type="ECO:0000256" key="3">
    <source>
        <dbReference type="SAM" id="Phobius"/>
    </source>
</evidence>
<dbReference type="AlphaFoldDB" id="A0A443SN06"/>
<evidence type="ECO:0000313" key="4">
    <source>
        <dbReference type="EMBL" id="RWS28906.1"/>
    </source>
</evidence>
<dbReference type="STRING" id="299467.A0A443SN06"/>